<evidence type="ECO:0000313" key="6">
    <source>
        <dbReference type="Proteomes" id="UP000691718"/>
    </source>
</evidence>
<protein>
    <submittedName>
        <fullName evidence="5">(apollo) hypothetical protein</fullName>
    </submittedName>
</protein>
<evidence type="ECO:0000256" key="1">
    <source>
        <dbReference type="ARBA" id="ARBA00022574"/>
    </source>
</evidence>
<comment type="caution">
    <text evidence="5">The sequence shown here is derived from an EMBL/GenBank/DDBJ whole genome shotgun (WGS) entry which is preliminary data.</text>
</comment>
<keyword evidence="3" id="KW-0072">Autophagy</keyword>
<dbReference type="Pfam" id="PF21032">
    <property type="entry name" value="PROPPIN"/>
    <property type="match status" value="1"/>
</dbReference>
<name>A0A8S3YHM4_PARAO</name>
<reference evidence="5" key="1">
    <citation type="submission" date="2021-04" db="EMBL/GenBank/DDBJ databases">
        <authorList>
            <person name="Tunstrom K."/>
        </authorList>
    </citation>
    <scope>NUCLEOTIDE SEQUENCE</scope>
</reference>
<feature type="region of interest" description="Disordered" evidence="4">
    <location>
        <begin position="128"/>
        <end position="149"/>
    </location>
</feature>
<dbReference type="OrthoDB" id="1667587at2759"/>
<organism evidence="5 6">
    <name type="scientific">Parnassius apollo</name>
    <name type="common">Apollo butterfly</name>
    <name type="synonym">Papilio apollo</name>
    <dbReference type="NCBI Taxonomy" id="110799"/>
    <lineage>
        <taxon>Eukaryota</taxon>
        <taxon>Metazoa</taxon>
        <taxon>Ecdysozoa</taxon>
        <taxon>Arthropoda</taxon>
        <taxon>Hexapoda</taxon>
        <taxon>Insecta</taxon>
        <taxon>Pterygota</taxon>
        <taxon>Neoptera</taxon>
        <taxon>Endopterygota</taxon>
        <taxon>Lepidoptera</taxon>
        <taxon>Glossata</taxon>
        <taxon>Ditrysia</taxon>
        <taxon>Papilionoidea</taxon>
        <taxon>Papilionidae</taxon>
        <taxon>Parnassiinae</taxon>
        <taxon>Parnassini</taxon>
        <taxon>Parnassius</taxon>
        <taxon>Parnassius</taxon>
    </lineage>
</organism>
<keyword evidence="2" id="KW-0677">Repeat</keyword>
<dbReference type="EMBL" id="CAJQZP010001706">
    <property type="protein sequence ID" value="CAG5059661.1"/>
    <property type="molecule type" value="Genomic_DNA"/>
</dbReference>
<evidence type="ECO:0000313" key="5">
    <source>
        <dbReference type="EMBL" id="CAG5059661.1"/>
    </source>
</evidence>
<dbReference type="Proteomes" id="UP000691718">
    <property type="component" value="Unassembled WGS sequence"/>
</dbReference>
<dbReference type="PANTHER" id="PTHR11227">
    <property type="entry name" value="WD-REPEAT PROTEIN INTERACTING WITH PHOSPHOINOSIDES WIPI -RELATED"/>
    <property type="match status" value="1"/>
</dbReference>
<dbReference type="SMART" id="SM00320">
    <property type="entry name" value="WD40"/>
    <property type="match status" value="3"/>
</dbReference>
<proteinExistence type="predicted"/>
<gene>
    <name evidence="5" type="ORF">PAPOLLO_LOCUS28074</name>
</gene>
<dbReference type="AlphaFoldDB" id="A0A8S3YHM4"/>
<accession>A0A8S3YHM4</accession>
<evidence type="ECO:0000256" key="3">
    <source>
        <dbReference type="ARBA" id="ARBA00023006"/>
    </source>
</evidence>
<dbReference type="InterPro" id="IPR048720">
    <property type="entry name" value="PROPPIN"/>
</dbReference>
<keyword evidence="1" id="KW-0853">WD repeat</keyword>
<evidence type="ECO:0000256" key="4">
    <source>
        <dbReference type="SAM" id="MobiDB-lite"/>
    </source>
</evidence>
<feature type="compositionally biased region" description="Polar residues" evidence="4">
    <location>
        <begin position="138"/>
        <end position="147"/>
    </location>
</feature>
<dbReference type="GO" id="GO:0006914">
    <property type="term" value="P:autophagy"/>
    <property type="evidence" value="ECO:0007669"/>
    <property type="project" value="UniProtKB-KW"/>
</dbReference>
<dbReference type="InterPro" id="IPR001680">
    <property type="entry name" value="WD40_rpt"/>
</dbReference>
<keyword evidence="6" id="KW-1185">Reference proteome</keyword>
<evidence type="ECO:0000256" key="2">
    <source>
        <dbReference type="ARBA" id="ARBA00022737"/>
    </source>
</evidence>
<sequence>EVKIIKDNYVTKTHLEELKKDKSFLKTSTSPAHHHKVGRRCSAFLLDVGTTFGDSGPMGLSHELSTADVPLQTTDVQTETEKIAIAQVASRARDSVDALAPVSDMHKADLFTSGGVTAYNGADGRQSFSAGGAKTTPIPMQNSPSKSRMNDDKTIVVNKFSNNNNAIKDTSCDEENTFSNGLLYVGFNQDQGCFACGTENGFRVFNSDPLKEKERQNFAEGGLSYVEMLFRCNYMALVGGGKTPLYPPNRVIIWDDLKKDSAISLDFNSPVKAVKLRRDRIVVVLENLIKVYTFTAQPLLLHVFETCQNTRGLCVVCPNSNNALLAYPSRKTGHVQLVELSNQAGSSNTPEGHLISAHEAPLSCLALNVGGTRLATASTKGTLIRVFDTNSGQKLAELRRGAHQATIYCINFNHTSTNLCVTSDHGTVHIFSLEDDKLNKQSTLATVNFLPKYFSSNWSFCKFTIPNGPPCICAFGVDKSSIIVICADGSYYKYKFNDKGECNRDVYAQFLETSEDR</sequence>
<feature type="non-terminal residue" evidence="5">
    <location>
        <position position="1"/>
    </location>
</feature>